<reference evidence="7" key="1">
    <citation type="submission" date="2018-03" db="EMBL/GenBank/DDBJ databases">
        <authorList>
            <person name="Blom J."/>
        </authorList>
    </citation>
    <scope>NUCLEOTIDE SEQUENCE [LARGE SCALE GENOMIC DNA]</scope>
    <source>
        <strain evidence="7">KPC-SM-21</strain>
    </source>
</reference>
<dbReference type="Gene3D" id="3.40.190.290">
    <property type="match status" value="1"/>
</dbReference>
<organism evidence="6 7">
    <name type="scientific">Acinetobacter stercoris</name>
    <dbReference type="NCBI Taxonomy" id="2126983"/>
    <lineage>
        <taxon>Bacteria</taxon>
        <taxon>Pseudomonadati</taxon>
        <taxon>Pseudomonadota</taxon>
        <taxon>Gammaproteobacteria</taxon>
        <taxon>Moraxellales</taxon>
        <taxon>Moraxellaceae</taxon>
        <taxon>Acinetobacter</taxon>
    </lineage>
</organism>
<dbReference type="AlphaFoldDB" id="A0A2U3MZS1"/>
<evidence type="ECO:0000259" key="5">
    <source>
        <dbReference type="PROSITE" id="PS50931"/>
    </source>
</evidence>
<dbReference type="Pfam" id="PF00126">
    <property type="entry name" value="HTH_1"/>
    <property type="match status" value="1"/>
</dbReference>
<evidence type="ECO:0000256" key="4">
    <source>
        <dbReference type="ARBA" id="ARBA00023163"/>
    </source>
</evidence>
<dbReference type="PROSITE" id="PS50931">
    <property type="entry name" value="HTH_LYSR"/>
    <property type="match status" value="1"/>
</dbReference>
<dbReference type="RefSeq" id="WP_121974379.1">
    <property type="nucleotide sequence ID" value="NZ_OOGT01000091.1"/>
</dbReference>
<feature type="domain" description="HTH lysR-type" evidence="5">
    <location>
        <begin position="1"/>
        <end position="59"/>
    </location>
</feature>
<dbReference type="InterPro" id="IPR000847">
    <property type="entry name" value="LysR_HTH_N"/>
</dbReference>
<dbReference type="InterPro" id="IPR005119">
    <property type="entry name" value="LysR_subst-bd"/>
</dbReference>
<dbReference type="GO" id="GO:0003700">
    <property type="term" value="F:DNA-binding transcription factor activity"/>
    <property type="evidence" value="ECO:0007669"/>
    <property type="project" value="InterPro"/>
</dbReference>
<dbReference type="GO" id="GO:0003677">
    <property type="term" value="F:DNA binding"/>
    <property type="evidence" value="ECO:0007669"/>
    <property type="project" value="UniProtKB-KW"/>
</dbReference>
<evidence type="ECO:0000313" key="6">
    <source>
        <dbReference type="EMBL" id="SPL70930.1"/>
    </source>
</evidence>
<protein>
    <submittedName>
        <fullName evidence="6">HTH-type transcriptional regulator DmlR</fullName>
    </submittedName>
</protein>
<evidence type="ECO:0000256" key="2">
    <source>
        <dbReference type="ARBA" id="ARBA00023015"/>
    </source>
</evidence>
<dbReference type="EMBL" id="OOGT01000091">
    <property type="protein sequence ID" value="SPL70930.1"/>
    <property type="molecule type" value="Genomic_DNA"/>
</dbReference>
<keyword evidence="7" id="KW-1185">Reference proteome</keyword>
<dbReference type="SUPFAM" id="SSF46785">
    <property type="entry name" value="Winged helix' DNA-binding domain"/>
    <property type="match status" value="1"/>
</dbReference>
<dbReference type="OrthoDB" id="8885940at2"/>
<keyword evidence="2" id="KW-0805">Transcription regulation</keyword>
<dbReference type="InterPro" id="IPR036390">
    <property type="entry name" value="WH_DNA-bd_sf"/>
</dbReference>
<evidence type="ECO:0000256" key="1">
    <source>
        <dbReference type="ARBA" id="ARBA00009437"/>
    </source>
</evidence>
<dbReference type="PANTHER" id="PTHR30537">
    <property type="entry name" value="HTH-TYPE TRANSCRIPTIONAL REGULATOR"/>
    <property type="match status" value="1"/>
</dbReference>
<accession>A0A2U3MZS1</accession>
<dbReference type="PANTHER" id="PTHR30537:SF5">
    <property type="entry name" value="HTH-TYPE TRANSCRIPTIONAL ACTIVATOR TTDR-RELATED"/>
    <property type="match status" value="1"/>
</dbReference>
<evidence type="ECO:0000313" key="7">
    <source>
        <dbReference type="Proteomes" id="UP000245974"/>
    </source>
</evidence>
<gene>
    <name evidence="6" type="primary">dmlR_8</name>
    <name evidence="6" type="ORF">KPC_2108</name>
</gene>
<dbReference type="Pfam" id="PF03466">
    <property type="entry name" value="LysR_substrate"/>
    <property type="match status" value="1"/>
</dbReference>
<dbReference type="SUPFAM" id="SSF53850">
    <property type="entry name" value="Periplasmic binding protein-like II"/>
    <property type="match status" value="1"/>
</dbReference>
<dbReference type="Proteomes" id="UP000245974">
    <property type="component" value="Unassembled WGS sequence"/>
</dbReference>
<keyword evidence="3" id="KW-0238">DNA-binding</keyword>
<dbReference type="InterPro" id="IPR036388">
    <property type="entry name" value="WH-like_DNA-bd_sf"/>
</dbReference>
<sequence>MDKLDCINTFISVVENGNFSRASRNLGITRDQVAKRICYLESIFSTTLFIRNTRKMDLTSSGEKFYQHCTVIMSEYEWATNEFLYEQKYPEGQLKINAPRSFSQIYLTGIISAFMEKYPSIKIDLFLSDKFSEIHEDKYDLTLKISHKFDELNAHLFATYDRYLYATPAYLKKFGTPNNIEELKQHSLLFYSQKNLDTKVVLTKDGKQQTIYCAPKLTCNSGDFLLEFCKHDQGIIFLPDFLAQKDEESGKIVRCLQDYQATKLYFYAAIPTKQKTSKKVQLFLNYLKEYFPPLS</sequence>
<evidence type="ECO:0000256" key="3">
    <source>
        <dbReference type="ARBA" id="ARBA00023125"/>
    </source>
</evidence>
<keyword evidence="4" id="KW-0804">Transcription</keyword>
<proteinExistence type="inferred from homology"/>
<dbReference type="InParanoid" id="A0A2U3MZS1"/>
<dbReference type="InterPro" id="IPR058163">
    <property type="entry name" value="LysR-type_TF_proteobact-type"/>
</dbReference>
<comment type="similarity">
    <text evidence="1">Belongs to the LysR transcriptional regulatory family.</text>
</comment>
<dbReference type="CDD" id="cd08422">
    <property type="entry name" value="PBP2_CrgA_like"/>
    <property type="match status" value="1"/>
</dbReference>
<name>A0A2U3MZS1_9GAMM</name>
<dbReference type="Gene3D" id="1.10.10.10">
    <property type="entry name" value="Winged helix-like DNA-binding domain superfamily/Winged helix DNA-binding domain"/>
    <property type="match status" value="1"/>
</dbReference>